<dbReference type="GO" id="GO:0051087">
    <property type="term" value="F:protein-folding chaperone binding"/>
    <property type="evidence" value="ECO:0007669"/>
    <property type="project" value="InterPro"/>
</dbReference>
<comment type="similarity">
    <text evidence="1">Belongs to the AHA1 family.</text>
</comment>
<feature type="compositionally biased region" description="Low complexity" evidence="2">
    <location>
        <begin position="346"/>
        <end position="357"/>
    </location>
</feature>
<protein>
    <recommendedName>
        <fullName evidence="4">Activator of Hsp90 ATPase AHSA1-like N-terminal domain-containing protein</fullName>
    </recommendedName>
</protein>
<dbReference type="GO" id="GO:0001671">
    <property type="term" value="F:ATPase activator activity"/>
    <property type="evidence" value="ECO:0007669"/>
    <property type="project" value="InterPro"/>
</dbReference>
<keyword evidence="3" id="KW-0472">Membrane</keyword>
<feature type="domain" description="Activator of Hsp90 ATPase AHSA1-like N-terminal" evidence="4">
    <location>
        <begin position="24"/>
        <end position="155"/>
    </location>
</feature>
<dbReference type="OrthoDB" id="567237at2759"/>
<evidence type="ECO:0000256" key="1">
    <source>
        <dbReference type="ARBA" id="ARBA00006817"/>
    </source>
</evidence>
<dbReference type="Pfam" id="PF08327">
    <property type="entry name" value="AHSA1"/>
    <property type="match status" value="1"/>
</dbReference>
<dbReference type="PANTHER" id="PTHR13009">
    <property type="entry name" value="HEAT SHOCK PROTEIN 90 HSP90 CO-CHAPERONE AHA-1"/>
    <property type="match status" value="1"/>
</dbReference>
<dbReference type="InterPro" id="IPR013538">
    <property type="entry name" value="ASHA1/2-like_C"/>
</dbReference>
<evidence type="ECO:0000256" key="2">
    <source>
        <dbReference type="SAM" id="MobiDB-lite"/>
    </source>
</evidence>
<reference evidence="5" key="1">
    <citation type="submission" date="2020-04" db="EMBL/GenBank/DDBJ databases">
        <title>Analysis of mating type loci in Filobasidium floriforme.</title>
        <authorList>
            <person name="Nowrousian M."/>
        </authorList>
    </citation>
    <scope>NUCLEOTIDE SEQUENCE</scope>
    <source>
        <strain evidence="5">CBS 6242</strain>
    </source>
</reference>
<dbReference type="PANTHER" id="PTHR13009:SF22">
    <property type="entry name" value="LD43819P"/>
    <property type="match status" value="1"/>
</dbReference>
<dbReference type="EMBL" id="JABELV010000205">
    <property type="protein sequence ID" value="KAG7528126.1"/>
    <property type="molecule type" value="Genomic_DNA"/>
</dbReference>
<proteinExistence type="inferred from homology"/>
<dbReference type="GO" id="GO:0006457">
    <property type="term" value="P:protein folding"/>
    <property type="evidence" value="ECO:0007669"/>
    <property type="project" value="TreeGrafter"/>
</dbReference>
<dbReference type="CDD" id="cd08892">
    <property type="entry name" value="SRPBCC_Aha1"/>
    <property type="match status" value="1"/>
</dbReference>
<sequence>MPSDQIVSGPTTLTPFQATYHWRNKNCYPWAAQWFKSNLPGLSIENEGHSAEITTVDEVEGDVDLGQRKGKILTIYDCKIVMSWKGKTAAGDEIEGKVTVPEVSHEMIDGHSKYEYEFSLIKDDAFRTFLRSNFPPILAAKFDSFPKVLVEKHGQPTTTTPSGSGSGSATPQDITVEAEPEAQSTQAKKPVVEEKKSLVGGTSSVEVESRLAASAEDMWLFLTDEKRVPMWTRSPAKISAQVGSEFEMFGGNIRGKIISAEPGQKLVQSWQLRSPNWPSEHHATMTTTFDQGSDSTLVKWSLAGVPKGQEETLRGALEGYYVNGFKQIGLVTSPTVSRIIQDVPQTSSSSSSTARSATKPKEKAKRKKRTTASSSSVNAVGWGDVVTYSLVAGSIVGFIGIVWGSFRQ</sequence>
<dbReference type="Proteomes" id="UP000812966">
    <property type="component" value="Unassembled WGS sequence"/>
</dbReference>
<feature type="region of interest" description="Disordered" evidence="2">
    <location>
        <begin position="342"/>
        <end position="373"/>
    </location>
</feature>
<gene>
    <name evidence="5" type="ORF">FFLO_06392</name>
</gene>
<dbReference type="GO" id="GO:0005829">
    <property type="term" value="C:cytosol"/>
    <property type="evidence" value="ECO:0007669"/>
    <property type="project" value="TreeGrafter"/>
</dbReference>
<evidence type="ECO:0000313" key="5">
    <source>
        <dbReference type="EMBL" id="KAG7528126.1"/>
    </source>
</evidence>
<organism evidence="5 6">
    <name type="scientific">Filobasidium floriforme</name>
    <dbReference type="NCBI Taxonomy" id="5210"/>
    <lineage>
        <taxon>Eukaryota</taxon>
        <taxon>Fungi</taxon>
        <taxon>Dikarya</taxon>
        <taxon>Basidiomycota</taxon>
        <taxon>Agaricomycotina</taxon>
        <taxon>Tremellomycetes</taxon>
        <taxon>Filobasidiales</taxon>
        <taxon>Filobasidiaceae</taxon>
        <taxon>Filobasidium</taxon>
    </lineage>
</organism>
<feature type="compositionally biased region" description="Low complexity" evidence="2">
    <location>
        <begin position="156"/>
        <end position="171"/>
    </location>
</feature>
<name>A0A8K0NQH6_9TREE</name>
<dbReference type="SUPFAM" id="SSF103111">
    <property type="entry name" value="Activator of Hsp90 ATPase, Aha1"/>
    <property type="match status" value="1"/>
</dbReference>
<dbReference type="AlphaFoldDB" id="A0A8K0NQH6"/>
<accession>A0A8K0NQH6</accession>
<keyword evidence="3" id="KW-1133">Transmembrane helix</keyword>
<comment type="caution">
    <text evidence="5">The sequence shown here is derived from an EMBL/GenBank/DDBJ whole genome shotgun (WGS) entry which is preliminary data.</text>
</comment>
<dbReference type="Gene3D" id="3.30.530.20">
    <property type="match status" value="1"/>
</dbReference>
<dbReference type="InterPro" id="IPR015310">
    <property type="entry name" value="AHSA1-like_N"/>
</dbReference>
<keyword evidence="3" id="KW-0812">Transmembrane</keyword>
<dbReference type="SMART" id="SM01000">
    <property type="entry name" value="Aha1_N"/>
    <property type="match status" value="1"/>
</dbReference>
<dbReference type="Pfam" id="PF09229">
    <property type="entry name" value="Aha1_N"/>
    <property type="match status" value="1"/>
</dbReference>
<dbReference type="InterPro" id="IPR023393">
    <property type="entry name" value="START-like_dom_sf"/>
</dbReference>
<evidence type="ECO:0000259" key="4">
    <source>
        <dbReference type="SMART" id="SM01000"/>
    </source>
</evidence>
<evidence type="ECO:0000256" key="3">
    <source>
        <dbReference type="SAM" id="Phobius"/>
    </source>
</evidence>
<dbReference type="InterPro" id="IPR036338">
    <property type="entry name" value="Aha1"/>
</dbReference>
<evidence type="ECO:0000313" key="6">
    <source>
        <dbReference type="Proteomes" id="UP000812966"/>
    </source>
</evidence>
<feature type="region of interest" description="Disordered" evidence="2">
    <location>
        <begin position="153"/>
        <end position="172"/>
    </location>
</feature>
<dbReference type="SUPFAM" id="SSF55961">
    <property type="entry name" value="Bet v1-like"/>
    <property type="match status" value="1"/>
</dbReference>
<feature type="transmembrane region" description="Helical" evidence="3">
    <location>
        <begin position="385"/>
        <end position="406"/>
    </location>
</feature>
<dbReference type="Gene3D" id="3.15.10.20">
    <property type="entry name" value="Activator of Hsp90 ATPase Aha1, N-terminal domain"/>
    <property type="match status" value="1"/>
</dbReference>
<keyword evidence="6" id="KW-1185">Reference proteome</keyword>